<gene>
    <name evidence="2" type="ORF">HELGO_WM60365</name>
</gene>
<proteinExistence type="predicted"/>
<evidence type="ECO:0000259" key="1">
    <source>
        <dbReference type="Pfam" id="PF09414"/>
    </source>
</evidence>
<evidence type="ECO:0000313" key="2">
    <source>
        <dbReference type="EMBL" id="CAA6824500.1"/>
    </source>
</evidence>
<dbReference type="PANTHER" id="PTHR43883">
    <property type="entry name" value="SLR0207 PROTEIN"/>
    <property type="match status" value="1"/>
</dbReference>
<reference evidence="2" key="1">
    <citation type="submission" date="2020-01" db="EMBL/GenBank/DDBJ databases">
        <authorList>
            <person name="Meier V. D."/>
            <person name="Meier V D."/>
        </authorList>
    </citation>
    <scope>NUCLEOTIDE SEQUENCE</scope>
    <source>
        <strain evidence="2">HLG_WM_MAG_08</strain>
    </source>
</reference>
<dbReference type="GO" id="GO:0016874">
    <property type="term" value="F:ligase activity"/>
    <property type="evidence" value="ECO:0007669"/>
    <property type="project" value="UniProtKB-KW"/>
</dbReference>
<feature type="domain" description="RNA ligase" evidence="1">
    <location>
        <begin position="35"/>
        <end position="185"/>
    </location>
</feature>
<dbReference type="Pfam" id="PF09414">
    <property type="entry name" value="RNA_ligase"/>
    <property type="match status" value="1"/>
</dbReference>
<name>A0A6S6U5G4_9GAMM</name>
<dbReference type="PANTHER" id="PTHR43883:SF1">
    <property type="entry name" value="GLUCONOKINASE"/>
    <property type="match status" value="1"/>
</dbReference>
<accession>A0A6S6U5G4</accession>
<keyword evidence="2" id="KW-0436">Ligase</keyword>
<protein>
    <submittedName>
        <fullName evidence="2">2'-5' RNA ligase</fullName>
    </submittedName>
</protein>
<organism evidence="2">
    <name type="scientific">uncultured Thiotrichaceae bacterium</name>
    <dbReference type="NCBI Taxonomy" id="298394"/>
    <lineage>
        <taxon>Bacteria</taxon>
        <taxon>Pseudomonadati</taxon>
        <taxon>Pseudomonadota</taxon>
        <taxon>Gammaproteobacteria</taxon>
        <taxon>Thiotrichales</taxon>
        <taxon>Thiotrichaceae</taxon>
        <taxon>environmental samples</taxon>
    </lineage>
</organism>
<dbReference type="InterPro" id="IPR021122">
    <property type="entry name" value="RNA_ligase_dom_REL/Rnl2"/>
</dbReference>
<dbReference type="Gene3D" id="3.30.470.30">
    <property type="entry name" value="DNA ligase/mRNA capping enzyme"/>
    <property type="match status" value="1"/>
</dbReference>
<dbReference type="InterPro" id="IPR052732">
    <property type="entry name" value="Cell-binding_unc_protein"/>
</dbReference>
<dbReference type="EMBL" id="CACVAV010000383">
    <property type="protein sequence ID" value="CAA6824500.1"/>
    <property type="molecule type" value="Genomic_DNA"/>
</dbReference>
<dbReference type="AlphaFoldDB" id="A0A6S6U5G4"/>
<dbReference type="SUPFAM" id="SSF56091">
    <property type="entry name" value="DNA ligase/mRNA capping enzyme, catalytic domain"/>
    <property type="match status" value="1"/>
</dbReference>
<sequence>MSNYKKYPRTPHLPWSPGVSSDDVRILDATIFQGREVVVTEKMDGENTTLYRDHVHARSLDSRHHPSRDWVKQWHASIAYSIPQDWRVCGENLYAQHSVAYSQLASYFYGFSVWNDENTCLSWADTEEWFELLGVHSVPVLYRGIWDEAVIRAVKVETGAVEGYVVRLADAFSYEDFKCSVAKWVRPNHVQTDQHWMFAELVANGLLEVKDEN</sequence>